<keyword evidence="4" id="KW-1185">Reference proteome</keyword>
<evidence type="ECO:0000259" key="2">
    <source>
        <dbReference type="PROSITE" id="PS50853"/>
    </source>
</evidence>
<dbReference type="PROSITE" id="PS50853">
    <property type="entry name" value="FN3"/>
    <property type="match status" value="1"/>
</dbReference>
<dbReference type="RefSeq" id="XP_025408914.1">
    <property type="nucleotide sequence ID" value="XM_025553129.1"/>
</dbReference>
<reference evidence="3" key="1">
    <citation type="submission" date="2018-04" db="EMBL/GenBank/DDBJ databases">
        <title>Transcriptome assembly of Sipha flava.</title>
        <authorList>
            <person name="Scully E.D."/>
            <person name="Geib S.M."/>
            <person name="Palmer N.A."/>
            <person name="Koch K."/>
            <person name="Bradshaw J."/>
            <person name="Heng-Moss T."/>
            <person name="Sarath G."/>
        </authorList>
    </citation>
    <scope>NUCLEOTIDE SEQUENCE</scope>
</reference>
<dbReference type="AlphaFoldDB" id="A0A2S2PWT9"/>
<feature type="domain" description="Fibronectin type-III" evidence="2">
    <location>
        <begin position="57"/>
        <end position="159"/>
    </location>
</feature>
<evidence type="ECO:0000256" key="1">
    <source>
        <dbReference type="SAM" id="SignalP"/>
    </source>
</evidence>
<dbReference type="Gene3D" id="2.60.40.10">
    <property type="entry name" value="Immunoglobulins"/>
    <property type="match status" value="2"/>
</dbReference>
<dbReference type="Proteomes" id="UP000694846">
    <property type="component" value="Unplaced"/>
</dbReference>
<dbReference type="EMBL" id="GGMS01000621">
    <property type="protein sequence ID" value="MBY69824.1"/>
    <property type="molecule type" value="Transcribed_RNA"/>
</dbReference>
<feature type="chain" id="PRO_5044578939" evidence="1">
    <location>
        <begin position="37"/>
        <end position="391"/>
    </location>
</feature>
<proteinExistence type="predicted"/>
<feature type="signal peptide" evidence="1">
    <location>
        <begin position="1"/>
        <end position="36"/>
    </location>
</feature>
<evidence type="ECO:0000313" key="5">
    <source>
        <dbReference type="RefSeq" id="XP_025408914.1"/>
    </source>
</evidence>
<evidence type="ECO:0000313" key="3">
    <source>
        <dbReference type="EMBL" id="MBY69824.1"/>
    </source>
</evidence>
<dbReference type="OrthoDB" id="6381660at2759"/>
<dbReference type="SUPFAM" id="SSF49265">
    <property type="entry name" value="Fibronectin type III"/>
    <property type="match status" value="1"/>
</dbReference>
<evidence type="ECO:0000313" key="4">
    <source>
        <dbReference type="Proteomes" id="UP000694846"/>
    </source>
</evidence>
<accession>A0A2S2PWT9</accession>
<gene>
    <name evidence="5" type="primary">LOC112682506</name>
    <name evidence="3" type="ORF">g.84043</name>
</gene>
<reference evidence="5" key="2">
    <citation type="submission" date="2025-04" db="UniProtKB">
        <authorList>
            <consortium name="RefSeq"/>
        </authorList>
    </citation>
    <scope>IDENTIFICATION</scope>
    <source>
        <tissue evidence="5">Whole body</tissue>
    </source>
</reference>
<keyword evidence="1" id="KW-0732">Signal</keyword>
<dbReference type="InterPro" id="IPR036116">
    <property type="entry name" value="FN3_sf"/>
</dbReference>
<dbReference type="InterPro" id="IPR003961">
    <property type="entry name" value="FN3_dom"/>
</dbReference>
<organism evidence="3">
    <name type="scientific">Sipha flava</name>
    <name type="common">yellow sugarcane aphid</name>
    <dbReference type="NCBI Taxonomy" id="143950"/>
    <lineage>
        <taxon>Eukaryota</taxon>
        <taxon>Metazoa</taxon>
        <taxon>Ecdysozoa</taxon>
        <taxon>Arthropoda</taxon>
        <taxon>Hexapoda</taxon>
        <taxon>Insecta</taxon>
        <taxon>Pterygota</taxon>
        <taxon>Neoptera</taxon>
        <taxon>Paraneoptera</taxon>
        <taxon>Hemiptera</taxon>
        <taxon>Sternorrhyncha</taxon>
        <taxon>Aphidomorpha</taxon>
        <taxon>Aphidoidea</taxon>
        <taxon>Aphididae</taxon>
        <taxon>Sipha</taxon>
    </lineage>
</organism>
<protein>
    <submittedName>
        <fullName evidence="5">Uncharacterized protein LOC112682506</fullName>
    </submittedName>
</protein>
<dbReference type="InterPro" id="IPR013783">
    <property type="entry name" value="Ig-like_fold"/>
</dbReference>
<sequence>MMENRSGRNNNNIEQDRKKMYIKLIVLAILLHSAQSQTEFTCPAGTVSVPTRPPRVAPGNYESIILPINNTIRDVFIYWQTVEEIEMCDYSFEYRAYYVTMTKDNRIIMHPSNGTSLNRAKFIGLRTNTSYNFRIYSANKNGLSSNYASLFLSRESDELEKPLSFTSNKQIVGRSNTYQLSWTSNRSKKFSAGDQLDYYTLYWCLGDSKYVHQCVDQLNWLHVPISETSYNLAVPNDSFGREYVFAISVDRVKNSFNSNNTVSSGILWEPCKTLHFDPYNTFIVTNVWATIVSSTYIGLRWKLDCTETFDLVDEFNIIYCPTISGNQCSGTQQQTTFDNKNMRHDRVAFNFITGLYHSTTYLIKIVMYSNSSHMNSIPISVKTLPKNTKIT</sequence>
<dbReference type="GeneID" id="112682506"/>
<name>A0A2S2PWT9_9HEMI</name>